<comment type="caution">
    <text evidence="1">The sequence shown here is derived from an EMBL/GenBank/DDBJ whole genome shotgun (WGS) entry which is preliminary data.</text>
</comment>
<organism evidence="1 2">
    <name type="scientific">Candidatus Fimadaptatus faecigallinarum</name>
    <dbReference type="NCBI Taxonomy" id="2840814"/>
    <lineage>
        <taxon>Bacteria</taxon>
        <taxon>Bacillati</taxon>
        <taxon>Bacillota</taxon>
        <taxon>Clostridia</taxon>
        <taxon>Eubacteriales</taxon>
        <taxon>Candidatus Fimadaptatus</taxon>
    </lineage>
</organism>
<dbReference type="SUPFAM" id="SSF69279">
    <property type="entry name" value="Phage tail proteins"/>
    <property type="match status" value="1"/>
</dbReference>
<protein>
    <submittedName>
        <fullName evidence="1">Phage late control D family protein</fullName>
    </submittedName>
</protein>
<accession>A0A9D1S5E6</accession>
<proteinExistence type="predicted"/>
<reference evidence="1" key="2">
    <citation type="journal article" date="2021" name="PeerJ">
        <title>Extensive microbial diversity within the chicken gut microbiome revealed by metagenomics and culture.</title>
        <authorList>
            <person name="Gilroy R."/>
            <person name="Ravi A."/>
            <person name="Getino M."/>
            <person name="Pursley I."/>
            <person name="Horton D.L."/>
            <person name="Alikhan N.F."/>
            <person name="Baker D."/>
            <person name="Gharbi K."/>
            <person name="Hall N."/>
            <person name="Watson M."/>
            <person name="Adriaenssens E.M."/>
            <person name="Foster-Nyarko E."/>
            <person name="Jarju S."/>
            <person name="Secka A."/>
            <person name="Antonio M."/>
            <person name="Oren A."/>
            <person name="Chaudhuri R.R."/>
            <person name="La Ragione R."/>
            <person name="Hildebrand F."/>
            <person name="Pallen M.J."/>
        </authorList>
    </citation>
    <scope>NUCLEOTIDE SEQUENCE</scope>
    <source>
        <strain evidence="1">ChiSxjej2B14-8506</strain>
    </source>
</reference>
<evidence type="ECO:0000313" key="2">
    <source>
        <dbReference type="Proteomes" id="UP000824123"/>
    </source>
</evidence>
<reference evidence="1" key="1">
    <citation type="submission" date="2020-10" db="EMBL/GenBank/DDBJ databases">
        <authorList>
            <person name="Gilroy R."/>
        </authorList>
    </citation>
    <scope>NUCLEOTIDE SEQUENCE</scope>
    <source>
        <strain evidence="1">ChiSxjej2B14-8506</strain>
    </source>
</reference>
<name>A0A9D1S5E6_9FIRM</name>
<dbReference type="AlphaFoldDB" id="A0A9D1S5E6"/>
<dbReference type="Proteomes" id="UP000824123">
    <property type="component" value="Unassembled WGS sequence"/>
</dbReference>
<sequence length="305" mass="34058">MQIYYGGADITADVSVAQATAQDCEGGRADRVELRFTDVEALWPRWRPRQGDELRLRHGHYDSGVMYIDRIALERDTCTLQAVSSPAGVRQPGWQAWEAVTLKRVLAELCARHGLELSMYDVPDVSYPRLRQDGQCDLDWLAYRCMLECCALKVMGWRAVVYGVRQREASAPVRTLDLAGAVGYRYEDRAADRLASYAVMSGATYAICFDKSGDACRGGARAERALPAFSVGEATRYAYGLLREHNKLACTLDVTLELADGVYAAGETVRVTGDRMMAGTWFIHAVRYDFLRGAAQLTLRRCLTW</sequence>
<gene>
    <name evidence="1" type="ORF">IAC59_10235</name>
</gene>
<dbReference type="EMBL" id="DVNK01000062">
    <property type="protein sequence ID" value="HIU47615.1"/>
    <property type="molecule type" value="Genomic_DNA"/>
</dbReference>
<evidence type="ECO:0000313" key="1">
    <source>
        <dbReference type="EMBL" id="HIU47615.1"/>
    </source>
</evidence>